<gene>
    <name evidence="7" type="ORF">BD289DRAFT_370071</name>
</gene>
<dbReference type="GO" id="GO:0016020">
    <property type="term" value="C:membrane"/>
    <property type="evidence" value="ECO:0007669"/>
    <property type="project" value="UniProtKB-SubCell"/>
</dbReference>
<feature type="region of interest" description="Disordered" evidence="5">
    <location>
        <begin position="508"/>
        <end position="537"/>
    </location>
</feature>
<evidence type="ECO:0000313" key="7">
    <source>
        <dbReference type="EMBL" id="PSR83356.1"/>
    </source>
</evidence>
<keyword evidence="8" id="KW-1185">Reference proteome</keyword>
<sequence length="616" mass="64447">MVLGHDDARALDARQADGAVSETYFLRRAYHSSTIIGTKLYIDGGLYSYSSGSGVEYQYSDTLLYIDLDNDFTPDTASIESISKPSGAPNLEWGGVWTNDGIMYSGFAGHFPSFGDKAWQDAGLWSFEPNSDGTDGTWTNLNSTATSSISDGPRPYLGSIASGNGTGFFLGGLRDYTANDTSVPTSGLLSYDFASNTVSNTSVTGIASSGFTSHGRMHYVPNFGPAGVFISAGGRYEDLTGETYMQSLATIQIFDPATKTWYEQATTGDTPQTRVEFCMSGAPSTNDTYEIVVYAGWNYTLGDDAIPWDDLYVLSLPAFHWFQASYTALHPRHALTCEHLGGGQILAIGGLDTTQWSADEGFYTPFDTVDTHSQGLAVFDLGSLSWTDAYTANQSVYTQSSTVQSYYADNDRMADFTDSALQALFSVQNFTAAATSADGDGSATGSSDGAGASGTAASGSGSGVASGSSSGTTSVGAIAGGVVGGVVAVAIVGVVLFFVRKKSVASKRLQERNARESSHLSGSTAPSPGGMMEGAGGAGAAISSGGGGAYGDARFKGPYYEMSDKNVDAFGGRVEAPDNKELGTVGRVEAPLEAHARQHHVPLVEADGGRFRAELP</sequence>
<dbReference type="AlphaFoldDB" id="A0A2T3A5S9"/>
<dbReference type="SUPFAM" id="SSF50965">
    <property type="entry name" value="Galactose oxidase, central domain"/>
    <property type="match status" value="1"/>
</dbReference>
<evidence type="ECO:0000256" key="6">
    <source>
        <dbReference type="SAM" id="Phobius"/>
    </source>
</evidence>
<reference evidence="7 8" key="1">
    <citation type="journal article" date="2018" name="Mycol. Prog.">
        <title>Coniella lustricola, a new species from submerged detritus.</title>
        <authorList>
            <person name="Raudabaugh D.B."/>
            <person name="Iturriaga T."/>
            <person name="Carver A."/>
            <person name="Mondo S."/>
            <person name="Pangilinan J."/>
            <person name="Lipzen A."/>
            <person name="He G."/>
            <person name="Amirebrahimi M."/>
            <person name="Grigoriev I.V."/>
            <person name="Miller A.N."/>
        </authorList>
    </citation>
    <scope>NUCLEOTIDE SEQUENCE [LARGE SCALE GENOMIC DNA]</scope>
    <source>
        <strain evidence="7 8">B22-T-1</strain>
    </source>
</reference>
<evidence type="ECO:0000256" key="5">
    <source>
        <dbReference type="SAM" id="MobiDB-lite"/>
    </source>
</evidence>
<comment type="subcellular location">
    <subcellularLocation>
        <location evidence="1">Membrane</location>
        <topology evidence="1">Single-pass membrane protein</topology>
    </subcellularLocation>
</comment>
<dbReference type="InterPro" id="IPR051694">
    <property type="entry name" value="Immunoregulatory_rcpt-like"/>
</dbReference>
<dbReference type="PANTHER" id="PTHR15549">
    <property type="entry name" value="PAIRED IMMUNOGLOBULIN-LIKE TYPE 2 RECEPTOR"/>
    <property type="match status" value="1"/>
</dbReference>
<feature type="compositionally biased region" description="Basic and acidic residues" evidence="5">
    <location>
        <begin position="508"/>
        <end position="518"/>
    </location>
</feature>
<evidence type="ECO:0000256" key="1">
    <source>
        <dbReference type="ARBA" id="ARBA00004167"/>
    </source>
</evidence>
<feature type="region of interest" description="Disordered" evidence="5">
    <location>
        <begin position="436"/>
        <end position="466"/>
    </location>
</feature>
<keyword evidence="4 6" id="KW-0472">Membrane</keyword>
<dbReference type="EMBL" id="KZ678461">
    <property type="protein sequence ID" value="PSR83356.1"/>
    <property type="molecule type" value="Genomic_DNA"/>
</dbReference>
<evidence type="ECO:0008006" key="9">
    <source>
        <dbReference type="Google" id="ProtNLM"/>
    </source>
</evidence>
<dbReference type="Proteomes" id="UP000241462">
    <property type="component" value="Unassembled WGS sequence"/>
</dbReference>
<dbReference type="InParanoid" id="A0A2T3A5S9"/>
<dbReference type="PANTHER" id="PTHR15549:SF26">
    <property type="entry name" value="AXIAL BUDDING PATTERN PROTEIN 2-RELATED"/>
    <property type="match status" value="1"/>
</dbReference>
<keyword evidence="3 6" id="KW-1133">Transmembrane helix</keyword>
<evidence type="ECO:0000256" key="3">
    <source>
        <dbReference type="ARBA" id="ARBA00022989"/>
    </source>
</evidence>
<evidence type="ECO:0000313" key="8">
    <source>
        <dbReference type="Proteomes" id="UP000241462"/>
    </source>
</evidence>
<dbReference type="GO" id="GO:0071944">
    <property type="term" value="C:cell periphery"/>
    <property type="evidence" value="ECO:0007669"/>
    <property type="project" value="UniProtKB-ARBA"/>
</dbReference>
<name>A0A2T3A5S9_9PEZI</name>
<feature type="transmembrane region" description="Helical" evidence="6">
    <location>
        <begin position="475"/>
        <end position="499"/>
    </location>
</feature>
<proteinExistence type="predicted"/>
<dbReference type="OrthoDB" id="540004at2759"/>
<protein>
    <recommendedName>
        <fullName evidence="9">Kelch repeat protein</fullName>
    </recommendedName>
</protein>
<accession>A0A2T3A5S9</accession>
<keyword evidence="2 6" id="KW-0812">Transmembrane</keyword>
<organism evidence="7 8">
    <name type="scientific">Coniella lustricola</name>
    <dbReference type="NCBI Taxonomy" id="2025994"/>
    <lineage>
        <taxon>Eukaryota</taxon>
        <taxon>Fungi</taxon>
        <taxon>Dikarya</taxon>
        <taxon>Ascomycota</taxon>
        <taxon>Pezizomycotina</taxon>
        <taxon>Sordariomycetes</taxon>
        <taxon>Sordariomycetidae</taxon>
        <taxon>Diaporthales</taxon>
        <taxon>Schizoparmaceae</taxon>
        <taxon>Coniella</taxon>
    </lineage>
</organism>
<dbReference type="STRING" id="2025994.A0A2T3A5S9"/>
<evidence type="ECO:0000256" key="4">
    <source>
        <dbReference type="ARBA" id="ARBA00023136"/>
    </source>
</evidence>
<dbReference type="InterPro" id="IPR011043">
    <property type="entry name" value="Gal_Oxase/kelch_b-propeller"/>
</dbReference>
<evidence type="ECO:0000256" key="2">
    <source>
        <dbReference type="ARBA" id="ARBA00022692"/>
    </source>
</evidence>